<dbReference type="SUPFAM" id="SSF160214">
    <property type="entry name" value="FlaG-like"/>
    <property type="match status" value="1"/>
</dbReference>
<reference evidence="1 2" key="1">
    <citation type="submission" date="2020-08" db="EMBL/GenBank/DDBJ databases">
        <title>Bridging the membrane lipid divide: bacteria of the FCB group superphylum have the potential to synthesize archaeal ether lipids.</title>
        <authorList>
            <person name="Villanueva L."/>
            <person name="Von Meijenfeldt F.A.B."/>
            <person name="Westbye A.B."/>
            <person name="Yadav S."/>
            <person name="Hopmans E.C."/>
            <person name="Dutilh B.E."/>
            <person name="Sinninghe Damste J.S."/>
        </authorList>
    </citation>
    <scope>NUCLEOTIDE SEQUENCE [LARGE SCALE GENOMIC DNA]</scope>
    <source>
        <strain evidence="1">NIOZ-UU17</strain>
    </source>
</reference>
<organism evidence="1 2">
    <name type="scientific">Candidatus Desulfatibia vada</name>
    <dbReference type="NCBI Taxonomy" id="2841696"/>
    <lineage>
        <taxon>Bacteria</taxon>
        <taxon>Pseudomonadati</taxon>
        <taxon>Thermodesulfobacteriota</taxon>
        <taxon>Desulfobacteria</taxon>
        <taxon>Desulfobacterales</taxon>
        <taxon>Desulfobacterales incertae sedis</taxon>
        <taxon>Candidatus Desulfatibia</taxon>
    </lineage>
</organism>
<evidence type="ECO:0000313" key="1">
    <source>
        <dbReference type="EMBL" id="MBC8434506.1"/>
    </source>
</evidence>
<keyword evidence="1" id="KW-0966">Cell projection</keyword>
<protein>
    <submittedName>
        <fullName evidence="1">Flagellar protein FlaG</fullName>
    </submittedName>
</protein>
<sequence>MYVEPINISQKSLAPGTQKRLPADKGINLQAANAAKPDKEPDSSHVKALVADIQNNLKNVGLRFSVDQSSGTIMITVTDESSGKVIREIPSSEILQLAAKMDEMVGMIFDKKS</sequence>
<dbReference type="InterPro" id="IPR035924">
    <property type="entry name" value="FlaG-like_sf"/>
</dbReference>
<dbReference type="InterPro" id="IPR005186">
    <property type="entry name" value="FlaG"/>
</dbReference>
<dbReference type="PANTHER" id="PTHR37166">
    <property type="entry name" value="PROTEIN FLAG"/>
    <property type="match status" value="1"/>
</dbReference>
<keyword evidence="1" id="KW-0282">Flagellum</keyword>
<dbReference type="Proteomes" id="UP000605201">
    <property type="component" value="Unassembled WGS sequence"/>
</dbReference>
<keyword evidence="1" id="KW-0969">Cilium</keyword>
<comment type="caution">
    <text evidence="1">The sequence shown here is derived from an EMBL/GenBank/DDBJ whole genome shotgun (WGS) entry which is preliminary data.</text>
</comment>
<dbReference type="AlphaFoldDB" id="A0A8J6NUZ4"/>
<accession>A0A8J6NUZ4</accession>
<gene>
    <name evidence="1" type="ORF">H8D96_21565</name>
</gene>
<evidence type="ECO:0000313" key="2">
    <source>
        <dbReference type="Proteomes" id="UP000605201"/>
    </source>
</evidence>
<proteinExistence type="predicted"/>
<dbReference type="Gene3D" id="3.30.160.170">
    <property type="entry name" value="FlaG-like"/>
    <property type="match status" value="1"/>
</dbReference>
<dbReference type="Pfam" id="PF03646">
    <property type="entry name" value="FlaG"/>
    <property type="match status" value="1"/>
</dbReference>
<dbReference type="EMBL" id="JACNIG010000450">
    <property type="protein sequence ID" value="MBC8434506.1"/>
    <property type="molecule type" value="Genomic_DNA"/>
</dbReference>
<name>A0A8J6NUZ4_9BACT</name>
<dbReference type="PANTHER" id="PTHR37166:SF1">
    <property type="entry name" value="PROTEIN FLAG"/>
    <property type="match status" value="1"/>
</dbReference>